<comment type="similarity">
    <text evidence="2">Belongs to the bHLH protein family.</text>
</comment>
<dbReference type="Pfam" id="PF22754">
    <property type="entry name" value="bHLH-TF_ACT-like_plant"/>
    <property type="match status" value="1"/>
</dbReference>
<keyword evidence="5" id="KW-0804">Transcription</keyword>
<dbReference type="InterPro" id="IPR036638">
    <property type="entry name" value="HLH_DNA-bd_sf"/>
</dbReference>
<dbReference type="Pfam" id="PF00010">
    <property type="entry name" value="HLH"/>
    <property type="match status" value="1"/>
</dbReference>
<evidence type="ECO:0000313" key="10">
    <source>
        <dbReference type="Proteomes" id="UP000032180"/>
    </source>
</evidence>
<evidence type="ECO:0000256" key="1">
    <source>
        <dbReference type="ARBA" id="ARBA00004123"/>
    </source>
</evidence>
<dbReference type="EnsemblPlants" id="LPERR04G17400.2">
    <property type="protein sequence ID" value="LPERR04G17400.2"/>
    <property type="gene ID" value="LPERR04G17400"/>
</dbReference>
<feature type="compositionally biased region" description="Basic and acidic residues" evidence="7">
    <location>
        <begin position="334"/>
        <end position="351"/>
    </location>
</feature>
<keyword evidence="3" id="KW-0805">Transcription regulation</keyword>
<dbReference type="GO" id="GO:0005634">
    <property type="term" value="C:nucleus"/>
    <property type="evidence" value="ECO:0007669"/>
    <property type="project" value="UniProtKB-SubCell"/>
</dbReference>
<feature type="compositionally biased region" description="Basic residues" evidence="7">
    <location>
        <begin position="352"/>
        <end position="361"/>
    </location>
</feature>
<evidence type="ECO:0000313" key="9">
    <source>
        <dbReference type="EnsemblPlants" id="LPERR04G17400.2"/>
    </source>
</evidence>
<evidence type="ECO:0000256" key="4">
    <source>
        <dbReference type="ARBA" id="ARBA00023159"/>
    </source>
</evidence>
<dbReference type="AlphaFoldDB" id="A0A0D9W831"/>
<accession>A0A0D9W831</accession>
<dbReference type="Proteomes" id="UP000032180">
    <property type="component" value="Chromosome 4"/>
</dbReference>
<reference evidence="9 10" key="1">
    <citation type="submission" date="2012-08" db="EMBL/GenBank/DDBJ databases">
        <title>Oryza genome evolution.</title>
        <authorList>
            <person name="Wing R.A."/>
        </authorList>
    </citation>
    <scope>NUCLEOTIDE SEQUENCE</scope>
</reference>
<protein>
    <recommendedName>
        <fullName evidence="8">BHLH domain-containing protein</fullName>
    </recommendedName>
</protein>
<organism evidence="9 10">
    <name type="scientific">Leersia perrieri</name>
    <dbReference type="NCBI Taxonomy" id="77586"/>
    <lineage>
        <taxon>Eukaryota</taxon>
        <taxon>Viridiplantae</taxon>
        <taxon>Streptophyta</taxon>
        <taxon>Embryophyta</taxon>
        <taxon>Tracheophyta</taxon>
        <taxon>Spermatophyta</taxon>
        <taxon>Magnoliopsida</taxon>
        <taxon>Liliopsida</taxon>
        <taxon>Poales</taxon>
        <taxon>Poaceae</taxon>
        <taxon>BOP clade</taxon>
        <taxon>Oryzoideae</taxon>
        <taxon>Oryzeae</taxon>
        <taxon>Oryzinae</taxon>
        <taxon>Leersia</taxon>
    </lineage>
</organism>
<keyword evidence="6" id="KW-0539">Nucleus</keyword>
<evidence type="ECO:0000256" key="5">
    <source>
        <dbReference type="ARBA" id="ARBA00023163"/>
    </source>
</evidence>
<evidence type="ECO:0000256" key="3">
    <source>
        <dbReference type="ARBA" id="ARBA00023015"/>
    </source>
</evidence>
<keyword evidence="10" id="KW-1185">Reference proteome</keyword>
<evidence type="ECO:0000256" key="6">
    <source>
        <dbReference type="ARBA" id="ARBA00023242"/>
    </source>
</evidence>
<dbReference type="InterPro" id="IPR025610">
    <property type="entry name" value="MYC/MYB_N"/>
</dbReference>
<dbReference type="Gramene" id="LPERR04G17400.2">
    <property type="protein sequence ID" value="LPERR04G17400.2"/>
    <property type="gene ID" value="LPERR04G17400"/>
</dbReference>
<dbReference type="STRING" id="77586.A0A0D9W831"/>
<dbReference type="GO" id="GO:0046983">
    <property type="term" value="F:protein dimerization activity"/>
    <property type="evidence" value="ECO:0007669"/>
    <property type="project" value="InterPro"/>
</dbReference>
<evidence type="ECO:0000259" key="8">
    <source>
        <dbReference type="PROSITE" id="PS50888"/>
    </source>
</evidence>
<evidence type="ECO:0000256" key="2">
    <source>
        <dbReference type="ARBA" id="ARBA00005510"/>
    </source>
</evidence>
<dbReference type="PANTHER" id="PTHR46266:SF3">
    <property type="entry name" value="TRANSCRIPTION FACTOR EGL1"/>
    <property type="match status" value="1"/>
</dbReference>
<dbReference type="InterPro" id="IPR011598">
    <property type="entry name" value="bHLH_dom"/>
</dbReference>
<dbReference type="Gene3D" id="4.10.280.10">
    <property type="entry name" value="Helix-loop-helix DNA-binding domain"/>
    <property type="match status" value="1"/>
</dbReference>
<dbReference type="eggNOG" id="ENOG502QT7W">
    <property type="taxonomic scope" value="Eukaryota"/>
</dbReference>
<dbReference type="InterPro" id="IPR054502">
    <property type="entry name" value="bHLH-TF_ACT-like_plant"/>
</dbReference>
<proteinExistence type="inferred from homology"/>
<reference evidence="10" key="2">
    <citation type="submission" date="2013-12" db="EMBL/GenBank/DDBJ databases">
        <authorList>
            <person name="Yu Y."/>
            <person name="Lee S."/>
            <person name="de Baynast K."/>
            <person name="Wissotski M."/>
            <person name="Liu L."/>
            <person name="Talag J."/>
            <person name="Goicoechea J."/>
            <person name="Angelova A."/>
            <person name="Jetty R."/>
            <person name="Kudrna D."/>
            <person name="Golser W."/>
            <person name="Rivera L."/>
            <person name="Zhang J."/>
            <person name="Wing R."/>
        </authorList>
    </citation>
    <scope>NUCLEOTIDE SEQUENCE</scope>
</reference>
<sequence>MTYAFRPGQGLPGKSFESNEFVWLSNAHSADRKTFQRALIAKTIVCVPFMHGVLELGTTDRVLEDPALVDRVAASFWETPFRVVCSPEAPSSSPPPNDETADAADIVFEDLDNDNAVRETTTVPAEESNEIGRHREVAELESNGANDQQITMDIGEIYSLCEELDVDVDVVRTLDDDSSWAVDPWSFQLVPTLSSPPDAAGVATHADDIAALDGSCRSSSCFVEWKKTPNSDEVAVPLTSGGDSQRLLKKSVAGGAWMNNGGGGSAAMTQGSSIKNHVMSERRRREKLNEMFLILKSVVPSIHKVDKASILAETIAYLKELQKRVEELESNNEPSRRPIETRRRRCREVTRKKAYAGAKRKASPELVSGGSDDDDDGGTDGERHCVSNVNVTIMENKEVLLEMQCQWKELLMARVFDAIKGVFLDVLSVQASTSDGLLGLKIQAKVSAAAQSLLAAEMQLASICISITTIYICLEF</sequence>
<dbReference type="Pfam" id="PF14215">
    <property type="entry name" value="bHLH-MYC_N"/>
    <property type="match status" value="1"/>
</dbReference>
<feature type="domain" description="BHLH" evidence="8">
    <location>
        <begin position="272"/>
        <end position="321"/>
    </location>
</feature>
<dbReference type="SUPFAM" id="SSF47459">
    <property type="entry name" value="HLH, helix-loop-helix DNA-binding domain"/>
    <property type="match status" value="1"/>
</dbReference>
<comment type="subcellular location">
    <subcellularLocation>
        <location evidence="1">Nucleus</location>
    </subcellularLocation>
</comment>
<dbReference type="PROSITE" id="PS50888">
    <property type="entry name" value="BHLH"/>
    <property type="match status" value="1"/>
</dbReference>
<keyword evidence="4" id="KW-0010">Activator</keyword>
<name>A0A0D9W831_9ORYZ</name>
<reference evidence="9" key="3">
    <citation type="submission" date="2015-04" db="UniProtKB">
        <authorList>
            <consortium name="EnsemblPlants"/>
        </authorList>
    </citation>
    <scope>IDENTIFICATION</scope>
</reference>
<evidence type="ECO:0000256" key="7">
    <source>
        <dbReference type="SAM" id="MobiDB-lite"/>
    </source>
</evidence>
<dbReference type="SMART" id="SM00353">
    <property type="entry name" value="HLH"/>
    <property type="match status" value="1"/>
</dbReference>
<dbReference type="PANTHER" id="PTHR46266">
    <property type="entry name" value="TRANSCRIPTION FACTOR TT8"/>
    <property type="match status" value="1"/>
</dbReference>
<feature type="region of interest" description="Disordered" evidence="7">
    <location>
        <begin position="326"/>
        <end position="383"/>
    </location>
</feature>